<dbReference type="Gene3D" id="1.10.150.130">
    <property type="match status" value="1"/>
</dbReference>
<protein>
    <submittedName>
        <fullName evidence="2">Uncharacterized protein</fullName>
    </submittedName>
</protein>
<evidence type="ECO:0000313" key="2">
    <source>
        <dbReference type="EMBL" id="SFR53457.1"/>
    </source>
</evidence>
<dbReference type="AlphaFoldDB" id="A0A1I6HGS2"/>
<keyword evidence="1" id="KW-0238">DNA-binding</keyword>
<dbReference type="GO" id="GO:0003677">
    <property type="term" value="F:DNA binding"/>
    <property type="evidence" value="ECO:0007669"/>
    <property type="project" value="UniProtKB-KW"/>
</dbReference>
<organism evidence="2 3">
    <name type="scientific">Halogeometricum rufum</name>
    <dbReference type="NCBI Taxonomy" id="553469"/>
    <lineage>
        <taxon>Archaea</taxon>
        <taxon>Methanobacteriati</taxon>
        <taxon>Methanobacteriota</taxon>
        <taxon>Stenosarchaea group</taxon>
        <taxon>Halobacteria</taxon>
        <taxon>Halobacteriales</taxon>
        <taxon>Haloferacaceae</taxon>
        <taxon>Halogeometricum</taxon>
    </lineage>
</organism>
<proteinExistence type="predicted"/>
<dbReference type="Proteomes" id="UP000198531">
    <property type="component" value="Unassembled WGS sequence"/>
</dbReference>
<evidence type="ECO:0000313" key="3">
    <source>
        <dbReference type="Proteomes" id="UP000198531"/>
    </source>
</evidence>
<dbReference type="RefSeq" id="WP_089807257.1">
    <property type="nucleotide sequence ID" value="NZ_FOYT01000002.1"/>
</dbReference>
<reference evidence="3" key="1">
    <citation type="submission" date="2016-10" db="EMBL/GenBank/DDBJ databases">
        <authorList>
            <person name="Varghese N."/>
            <person name="Submissions S."/>
        </authorList>
    </citation>
    <scope>NUCLEOTIDE SEQUENCE [LARGE SCALE GENOMIC DNA]</scope>
    <source>
        <strain evidence="3">CGMCC 1.7736</strain>
    </source>
</reference>
<accession>A0A1I6HGS2</accession>
<keyword evidence="3" id="KW-1185">Reference proteome</keyword>
<dbReference type="STRING" id="553469.SAMN04487947_2034"/>
<name>A0A1I6HGS2_9EURY</name>
<sequence length="181" mass="21211">MARGDTDTSDRATNEIGERDVEYWLGVYKSIDEVPSRYRLESFSSEFAGKDTWSDYLDTRDDLAESTKKNSWYPCGDRFKKFMREEVGRHHALAHPDDIEAYLSHIKDGGYSIKVTERSSNTVYYQHLSPLKTFFAWLVHHVDYPHVYNPLLLAAHAGGVTREVWYWQTEYKPGYAERRDE</sequence>
<gene>
    <name evidence="2" type="ORF">SAMN04487947_2034</name>
</gene>
<dbReference type="OrthoDB" id="240960at2157"/>
<dbReference type="InterPro" id="IPR010998">
    <property type="entry name" value="Integrase_recombinase_N"/>
</dbReference>
<evidence type="ECO:0000256" key="1">
    <source>
        <dbReference type="ARBA" id="ARBA00023125"/>
    </source>
</evidence>
<dbReference type="EMBL" id="FOYT01000002">
    <property type="protein sequence ID" value="SFR53457.1"/>
    <property type="molecule type" value="Genomic_DNA"/>
</dbReference>